<keyword evidence="3" id="KW-1185">Reference proteome</keyword>
<proteinExistence type="predicted"/>
<feature type="region of interest" description="Disordered" evidence="1">
    <location>
        <begin position="488"/>
        <end position="586"/>
    </location>
</feature>
<feature type="compositionally biased region" description="Basic residues" evidence="1">
    <location>
        <begin position="576"/>
        <end position="586"/>
    </location>
</feature>
<reference evidence="2 3" key="1">
    <citation type="journal article" date="2018" name="New Phytol.">
        <title>Phylogenomics of Endogonaceae and evolution of mycorrhizas within Mucoromycota.</title>
        <authorList>
            <person name="Chang Y."/>
            <person name="Desiro A."/>
            <person name="Na H."/>
            <person name="Sandor L."/>
            <person name="Lipzen A."/>
            <person name="Clum A."/>
            <person name="Barry K."/>
            <person name="Grigoriev I.V."/>
            <person name="Martin F.M."/>
            <person name="Stajich J.E."/>
            <person name="Smith M.E."/>
            <person name="Bonito G."/>
            <person name="Spatafora J.W."/>
        </authorList>
    </citation>
    <scope>NUCLEOTIDE SEQUENCE [LARGE SCALE GENOMIC DNA]</scope>
    <source>
        <strain evidence="2 3">GMNB39</strain>
    </source>
</reference>
<dbReference type="OrthoDB" id="2377195at2759"/>
<feature type="compositionally biased region" description="Basic and acidic residues" evidence="1">
    <location>
        <begin position="524"/>
        <end position="541"/>
    </location>
</feature>
<name>A0A433DKZ7_9FUNG</name>
<evidence type="ECO:0000313" key="2">
    <source>
        <dbReference type="EMBL" id="RUP51553.1"/>
    </source>
</evidence>
<feature type="compositionally biased region" description="Polar residues" evidence="1">
    <location>
        <begin position="548"/>
        <end position="565"/>
    </location>
</feature>
<accession>A0A433DKZ7</accession>
<dbReference type="Proteomes" id="UP000268093">
    <property type="component" value="Unassembled WGS sequence"/>
</dbReference>
<gene>
    <name evidence="2" type="ORF">BC936DRAFT_147427</name>
</gene>
<evidence type="ECO:0000256" key="1">
    <source>
        <dbReference type="SAM" id="MobiDB-lite"/>
    </source>
</evidence>
<dbReference type="AlphaFoldDB" id="A0A433DKZ7"/>
<feature type="compositionally biased region" description="Polar residues" evidence="1">
    <location>
        <begin position="488"/>
        <end position="500"/>
    </location>
</feature>
<comment type="caution">
    <text evidence="2">The sequence shown here is derived from an EMBL/GenBank/DDBJ whole genome shotgun (WGS) entry which is preliminary data.</text>
</comment>
<dbReference type="EMBL" id="RBNI01000642">
    <property type="protein sequence ID" value="RUP51553.1"/>
    <property type="molecule type" value="Genomic_DNA"/>
</dbReference>
<protein>
    <submittedName>
        <fullName evidence="2">Uncharacterized protein</fullName>
    </submittedName>
</protein>
<organism evidence="2 3">
    <name type="scientific">Jimgerdemannia flammicorona</name>
    <dbReference type="NCBI Taxonomy" id="994334"/>
    <lineage>
        <taxon>Eukaryota</taxon>
        <taxon>Fungi</taxon>
        <taxon>Fungi incertae sedis</taxon>
        <taxon>Mucoromycota</taxon>
        <taxon>Mucoromycotina</taxon>
        <taxon>Endogonomycetes</taxon>
        <taxon>Endogonales</taxon>
        <taxon>Endogonaceae</taxon>
        <taxon>Jimgerdemannia</taxon>
    </lineage>
</organism>
<sequence length="595" mass="68158">MSTRRISVIRLLASYTPGLLPYPTGLLPYPTGLLPPYPPTCAKTTFGDTMFNAKSFLQDNLDSITFPTFYTEFRTELTSHQFAYRSYVQALETQISDVKKTAIVKQKLQEFRAWKSSSSCQTFWSDVPPRYDQENNVNNTASGSGNIDGDEPGEILAKEVSEYSVTDKLEGIWNSMTHDLKKRDLNMQAVCSRIVDLSNRKLIEWRRVLSDADHTELVYKHRRCLRHDLVSEEIMAMVKTADLSSLSGLRGLQHELENTSSNEGLLAGQLVSTFHKFFRREINVVNHSQRERDYIVNVLSPILNDLFQEIDSSRFRISWQEVHAVTDRKRRMIHAEFTHLNNDMRLTDMLLELRSFNLEVVTVEVGNMEKSHDDTKERVDKSALTIQLKDMLDAFVYRINFTKEELKDVCTIGMQIEKNDWVIYVMTFDASSKFYFMCEVARIVLPTTLAAMSVLLPQLMSILLALRHTLLELDGIVTRIVQYRTISQPPSSPLAQTIPTPVTRKTKEPDPFAFLDSYQKRKRDSSPTRKRDSSPPRKRDSSPPPTDTVVSTRGKSMRIEQNISAVKQLGQERGRGRGRGMGRGGRAKVVRIWRV</sequence>
<evidence type="ECO:0000313" key="3">
    <source>
        <dbReference type="Proteomes" id="UP000268093"/>
    </source>
</evidence>